<sequence>MKIVLIITTYNWVEALDLVLDSVSKQTLMPDEIVIADDGSEEETKKIIDYWRSRLPIELIHSWQEDKGFRLSESRNKAILKSSSDYVVMIDGDMILDKRFIEDHKRISRDGYFVQGNRIKLKHSECISVMNIDSFNIFSPYIKDTKNRLYAIRSPFLSLFCKGSVDSKSGIKGCNIGFWRKDALKINGFNNEFIGWGYEDVDFTLRMINSGIKRQKLKLSAIAYHLFHQERSRCNWRKNRELMTSLSDGQYYCRNGIISHIDSSNED</sequence>
<dbReference type="Pfam" id="PF02709">
    <property type="entry name" value="Glyco_transf_7C"/>
    <property type="match status" value="1"/>
</dbReference>
<gene>
    <name evidence="4" type="ORF">VIN01S_21200</name>
</gene>
<dbReference type="Pfam" id="PF00535">
    <property type="entry name" value="Glycos_transf_2"/>
    <property type="match status" value="1"/>
</dbReference>
<organism evidence="4 5">
    <name type="scientific">Vibrio inusitatus NBRC 102082</name>
    <dbReference type="NCBI Taxonomy" id="1219070"/>
    <lineage>
        <taxon>Bacteria</taxon>
        <taxon>Pseudomonadati</taxon>
        <taxon>Pseudomonadota</taxon>
        <taxon>Gammaproteobacteria</taxon>
        <taxon>Vibrionales</taxon>
        <taxon>Vibrionaceae</taxon>
        <taxon>Vibrio</taxon>
    </lineage>
</organism>
<dbReference type="PANTHER" id="PTHR43685">
    <property type="entry name" value="GLYCOSYLTRANSFERASE"/>
    <property type="match status" value="1"/>
</dbReference>
<dbReference type="GO" id="GO:0016740">
    <property type="term" value="F:transferase activity"/>
    <property type="evidence" value="ECO:0007669"/>
    <property type="project" value="UniProtKB-KW"/>
</dbReference>
<dbReference type="Gene3D" id="3.90.550.10">
    <property type="entry name" value="Spore Coat Polysaccharide Biosynthesis Protein SpsA, Chain A"/>
    <property type="match status" value="1"/>
</dbReference>
<evidence type="ECO:0000313" key="5">
    <source>
        <dbReference type="Proteomes" id="UP000318717"/>
    </source>
</evidence>
<dbReference type="AlphaFoldDB" id="A0A4Y3HW28"/>
<name>A0A4Y3HW28_9VIBR</name>
<dbReference type="EMBL" id="BJLF01000009">
    <property type="protein sequence ID" value="GEA51316.1"/>
    <property type="molecule type" value="Genomic_DNA"/>
</dbReference>
<dbReference type="PANTHER" id="PTHR43685:SF3">
    <property type="entry name" value="SLR2126 PROTEIN"/>
    <property type="match status" value="1"/>
</dbReference>
<evidence type="ECO:0000259" key="2">
    <source>
        <dbReference type="Pfam" id="PF00535"/>
    </source>
</evidence>
<keyword evidence="1 4" id="KW-0808">Transferase</keyword>
<dbReference type="CDD" id="cd06420">
    <property type="entry name" value="GT2_Chondriotin_Pol_N"/>
    <property type="match status" value="1"/>
</dbReference>
<accession>A0A4Y3HW28</accession>
<proteinExistence type="predicted"/>
<dbReference type="InterPro" id="IPR029044">
    <property type="entry name" value="Nucleotide-diphossugar_trans"/>
</dbReference>
<comment type="caution">
    <text evidence="4">The sequence shown here is derived from an EMBL/GenBank/DDBJ whole genome shotgun (WGS) entry which is preliminary data.</text>
</comment>
<reference evidence="4 5" key="1">
    <citation type="submission" date="2019-06" db="EMBL/GenBank/DDBJ databases">
        <title>Whole genome shotgun sequence of Vibrio inusitatus NBRC 102082.</title>
        <authorList>
            <person name="Hosoyama A."/>
            <person name="Uohara A."/>
            <person name="Ohji S."/>
            <person name="Ichikawa N."/>
        </authorList>
    </citation>
    <scope>NUCLEOTIDE SEQUENCE [LARGE SCALE GENOMIC DNA]</scope>
    <source>
        <strain evidence="4 5">NBRC 102082</strain>
    </source>
</reference>
<keyword evidence="5" id="KW-1185">Reference proteome</keyword>
<dbReference type="InterPro" id="IPR001173">
    <property type="entry name" value="Glyco_trans_2-like"/>
</dbReference>
<evidence type="ECO:0000256" key="1">
    <source>
        <dbReference type="ARBA" id="ARBA00022679"/>
    </source>
</evidence>
<dbReference type="Proteomes" id="UP000318717">
    <property type="component" value="Unassembled WGS sequence"/>
</dbReference>
<dbReference type="OrthoDB" id="9801954at2"/>
<evidence type="ECO:0000313" key="4">
    <source>
        <dbReference type="EMBL" id="GEA51316.1"/>
    </source>
</evidence>
<dbReference type="InterPro" id="IPR050834">
    <property type="entry name" value="Glycosyltransf_2"/>
</dbReference>
<evidence type="ECO:0000259" key="3">
    <source>
        <dbReference type="Pfam" id="PF02709"/>
    </source>
</evidence>
<protein>
    <submittedName>
        <fullName evidence="4">Glycosyl transferase family 2</fullName>
    </submittedName>
</protein>
<dbReference type="RefSeq" id="WP_141345634.1">
    <property type="nucleotide sequence ID" value="NZ_BJLF01000009.1"/>
</dbReference>
<feature type="domain" description="Galactosyltransferase C-terminal" evidence="3">
    <location>
        <begin position="169"/>
        <end position="228"/>
    </location>
</feature>
<feature type="domain" description="Glycosyltransferase 2-like" evidence="2">
    <location>
        <begin position="5"/>
        <end position="162"/>
    </location>
</feature>
<dbReference type="InterPro" id="IPR027791">
    <property type="entry name" value="Galactosyl_T_C"/>
</dbReference>
<dbReference type="SUPFAM" id="SSF53448">
    <property type="entry name" value="Nucleotide-diphospho-sugar transferases"/>
    <property type="match status" value="1"/>
</dbReference>